<gene>
    <name evidence="2" type="ORF">HHK36_024599</name>
</gene>
<accession>A0A835D496</accession>
<dbReference type="EMBL" id="JABCRI010000018">
    <property type="protein sequence ID" value="KAF8390078.1"/>
    <property type="molecule type" value="Genomic_DNA"/>
</dbReference>
<dbReference type="Proteomes" id="UP000655225">
    <property type="component" value="Unassembled WGS sequence"/>
</dbReference>
<name>A0A835D496_TETSI</name>
<sequence length="88" mass="9834">MEKNKNRKDLLAAGRKNVNLNRRVELQREARPKVVLTRGSVGGRGAVFSLHSVPIIFSDRSECEETERKNPAKPSVSDSKQKSAYVPT</sequence>
<evidence type="ECO:0000256" key="1">
    <source>
        <dbReference type="SAM" id="MobiDB-lite"/>
    </source>
</evidence>
<proteinExistence type="predicted"/>
<dbReference type="AlphaFoldDB" id="A0A835D496"/>
<feature type="compositionally biased region" description="Basic and acidic residues" evidence="1">
    <location>
        <begin position="61"/>
        <end position="70"/>
    </location>
</feature>
<comment type="caution">
    <text evidence="2">The sequence shown here is derived from an EMBL/GenBank/DDBJ whole genome shotgun (WGS) entry which is preliminary data.</text>
</comment>
<evidence type="ECO:0000313" key="3">
    <source>
        <dbReference type="Proteomes" id="UP000655225"/>
    </source>
</evidence>
<organism evidence="2 3">
    <name type="scientific">Tetracentron sinense</name>
    <name type="common">Spur-leaf</name>
    <dbReference type="NCBI Taxonomy" id="13715"/>
    <lineage>
        <taxon>Eukaryota</taxon>
        <taxon>Viridiplantae</taxon>
        <taxon>Streptophyta</taxon>
        <taxon>Embryophyta</taxon>
        <taxon>Tracheophyta</taxon>
        <taxon>Spermatophyta</taxon>
        <taxon>Magnoliopsida</taxon>
        <taxon>Trochodendrales</taxon>
        <taxon>Trochodendraceae</taxon>
        <taxon>Tetracentron</taxon>
    </lineage>
</organism>
<evidence type="ECO:0000313" key="2">
    <source>
        <dbReference type="EMBL" id="KAF8390078.1"/>
    </source>
</evidence>
<protein>
    <submittedName>
        <fullName evidence="2">Uncharacterized protein</fullName>
    </submittedName>
</protein>
<keyword evidence="3" id="KW-1185">Reference proteome</keyword>
<feature type="region of interest" description="Disordered" evidence="1">
    <location>
        <begin position="61"/>
        <end position="88"/>
    </location>
</feature>
<reference evidence="2 3" key="1">
    <citation type="submission" date="2020-04" db="EMBL/GenBank/DDBJ databases">
        <title>Plant Genome Project.</title>
        <authorList>
            <person name="Zhang R.-G."/>
        </authorList>
    </citation>
    <scope>NUCLEOTIDE SEQUENCE [LARGE SCALE GENOMIC DNA]</scope>
    <source>
        <strain evidence="2">YNK0</strain>
        <tissue evidence="2">Leaf</tissue>
    </source>
</reference>